<dbReference type="HOGENOM" id="CLU_319271_0_0_6"/>
<dbReference type="SUPFAM" id="SSF52540">
    <property type="entry name" value="P-loop containing nucleoside triphosphate hydrolases"/>
    <property type="match status" value="1"/>
</dbReference>
<dbReference type="Gene3D" id="3.40.50.300">
    <property type="entry name" value="P-loop containing nucleotide triphosphate hydrolases"/>
    <property type="match status" value="1"/>
</dbReference>
<feature type="transmembrane region" description="Helical" evidence="2">
    <location>
        <begin position="412"/>
        <end position="436"/>
    </location>
</feature>
<dbReference type="eggNOG" id="COG0470">
    <property type="taxonomic scope" value="Bacteria"/>
</dbReference>
<feature type="transmembrane region" description="Helical" evidence="2">
    <location>
        <begin position="369"/>
        <end position="391"/>
    </location>
</feature>
<gene>
    <name evidence="3" type="ordered locus">HCH_06696</name>
</gene>
<keyword evidence="2" id="KW-0472">Membrane</keyword>
<dbReference type="KEGG" id="hch:HCH_06696"/>
<evidence type="ECO:0000313" key="4">
    <source>
        <dbReference type="Proteomes" id="UP000000238"/>
    </source>
</evidence>
<evidence type="ECO:0000256" key="2">
    <source>
        <dbReference type="SAM" id="Phobius"/>
    </source>
</evidence>
<dbReference type="InterPro" id="IPR027417">
    <property type="entry name" value="P-loop_NTPase"/>
</dbReference>
<name>Q2S7P9_HAHCH</name>
<reference evidence="3 4" key="1">
    <citation type="journal article" date="2005" name="Nucleic Acids Res.">
        <title>Genomic blueprint of Hahella chejuensis, a marine microbe producing an algicidal agent.</title>
        <authorList>
            <person name="Jeong H."/>
            <person name="Yim J.H."/>
            <person name="Lee C."/>
            <person name="Choi S.-H."/>
            <person name="Park Y.K."/>
            <person name="Yoon S.H."/>
            <person name="Hur C.-G."/>
            <person name="Kang H.-Y."/>
            <person name="Kim D."/>
            <person name="Lee H.H."/>
            <person name="Park K.H."/>
            <person name="Park S.-H."/>
            <person name="Park H.-S."/>
            <person name="Lee H.K."/>
            <person name="Oh T.K."/>
            <person name="Kim J.F."/>
        </authorList>
    </citation>
    <scope>NUCLEOTIDE SEQUENCE [LARGE SCALE GENOMIC DNA]</scope>
    <source>
        <strain evidence="3 4">KCTC 2396</strain>
    </source>
</reference>
<keyword evidence="4" id="KW-1185">Reference proteome</keyword>
<feature type="transmembrane region" description="Helical" evidence="2">
    <location>
        <begin position="522"/>
        <end position="543"/>
    </location>
</feature>
<evidence type="ECO:0000256" key="1">
    <source>
        <dbReference type="SAM" id="MobiDB-lite"/>
    </source>
</evidence>
<evidence type="ECO:0000313" key="3">
    <source>
        <dbReference type="EMBL" id="ABC33325.1"/>
    </source>
</evidence>
<dbReference type="STRING" id="349521.HCH_06696"/>
<dbReference type="AlphaFoldDB" id="Q2S7P9"/>
<sequence>MPSMRTFSSVACGASRRCVTAFHVVFLSRWRWALIALFALLTAHQPAFARDPCDAISLLEQQWRVRLAESQRDLASFTALRRGEVEPGFQLSHLTPVALDDDSAVEDYIQVLRSDGYLPMSPPGLDQCARLAKSMQTLRAELTAQLTQLRDARLTLFTQSADIRWALQRLLLKLERLQPLTAELTQRQAGAQNVGPDAPGAAQTPASPETGKTATEAEAQAEAVRRAAAVERLTEMSQRAQALLAELSAHLYADASFGTLETLWPQILTLSGNPVRELAAQLPDLQTRPQTLAEAIEVLRVQATYLRNHRIAADGMRAAMRTWREPQREWTGLRQELVMLPEMTLNALVGPVVEEYQLARERQKLVTLLSLWSLQVILLALAAWLVARAAAWSMQALSQLQRRLLRLLGQTAAMRLVNGLFWVLKPNAPWLMIWWLSVTLSNLSPSHWYLFHLLRPLGVAYALFRGIRVMSEWLFSRMYGQSGFFVTQQTGDQLRTEAGRLAVSVVVCWALREMALATGGGYVYFIVQSAVILYLWCLATLSLRRHGDVCRKFICRLSTVNSRESCSLLLDRPWIFPWWPLLFIAAQVWDLLLRLHLLLGQFDAYRSLSVRILRLHLETATGAETEGEDAEADEYQARSYRYWMLDRPREEQAVIAQEALLATLTKPVTDWAEKQREDNMLLLVGEHGGGKTSLVSQFEKHWDKTPVRFLSAPPKLTSAEAVKAFLTDSTALSDGDSMADKAAAPSAQKKVVIVDQAENFLLAQVGALDGVKAFLQHLNDASPDTFWIVVMHAPTWRYLSRVFQKHHQFSHIIAMPKWSPTDIRKLLLSRHHASHRRLRYDDLLLSALAGTESASFKAADTRVFNLMWELSAGNPLTALHLWLESARFDHRTVEIGIPQRVATSVLNALQDDECFMLAAVIQHENLTPQEIAVATTLPLAMVRQTLKSGCAAGILWGDERDRYRVHALWYPALTTYLGRKNILHG</sequence>
<keyword evidence="2" id="KW-0812">Transmembrane</keyword>
<dbReference type="EMBL" id="CP000155">
    <property type="protein sequence ID" value="ABC33325.1"/>
    <property type="molecule type" value="Genomic_DNA"/>
</dbReference>
<dbReference type="Proteomes" id="UP000000238">
    <property type="component" value="Chromosome"/>
</dbReference>
<protein>
    <submittedName>
        <fullName evidence="3">Uncharacterized protein</fullName>
    </submittedName>
</protein>
<keyword evidence="2" id="KW-1133">Transmembrane helix</keyword>
<feature type="region of interest" description="Disordered" evidence="1">
    <location>
        <begin position="189"/>
        <end position="220"/>
    </location>
</feature>
<feature type="transmembrane region" description="Helical" evidence="2">
    <location>
        <begin position="448"/>
        <end position="467"/>
    </location>
</feature>
<organism evidence="3 4">
    <name type="scientific">Hahella chejuensis (strain KCTC 2396)</name>
    <dbReference type="NCBI Taxonomy" id="349521"/>
    <lineage>
        <taxon>Bacteria</taxon>
        <taxon>Pseudomonadati</taxon>
        <taxon>Pseudomonadota</taxon>
        <taxon>Gammaproteobacteria</taxon>
        <taxon>Oceanospirillales</taxon>
        <taxon>Hahellaceae</taxon>
        <taxon>Hahella</taxon>
    </lineage>
</organism>
<proteinExistence type="predicted"/>
<accession>Q2S7P9</accession>